<evidence type="ECO:0000313" key="3">
    <source>
        <dbReference type="EMBL" id="KAJ9607749.1"/>
    </source>
</evidence>
<feature type="region of interest" description="Disordered" evidence="1">
    <location>
        <begin position="594"/>
        <end position="633"/>
    </location>
</feature>
<feature type="domain" description="Clr5" evidence="2">
    <location>
        <begin position="396"/>
        <end position="444"/>
    </location>
</feature>
<sequence length="633" mass="70972">MEQATPSPTLEHLISIWPVASTLSSHLPVGDLFSLARVSVKTRAVLHGFALPSGTSGPSGRDLYVGYHNTTSWQRLKTLSPFTCSSRDHTKGPPPKPCRYCSRPICGACMVRDSINKKENTFPNRIRHLCKKCWETGNPNRTERYPLTPETEERSKKRQKHWRGSGSTRDTCVCTLKDDGTLCLDCKTIQNTNALSAQSQSECHGQDCTNTLTPLDISHHRICLWCSNPLPRPLGGPTRLHWNQKIIEARARNAASRTADVEEWNRQRLRSRTMTRREMRGDQAVQNDPDADIPQLVRHLDTMNYKNHMPDSAAPSPEAVFASKRGYWRYSKAFLLATQRRCSHIPPPPRVALFRAEYLDDDNEDEINRFSRTNAEKAQDLKLLVTALPSMRKKRASQWTALKPTILLRLHVQKLKYSAIQSEMRREYDFDATIDEYHDVTSVWTTQAERRKSLEEEETREAAAEKGKRGSLFTRRALYIKGQPVHSETDLHLGGGKSEGPTAAGDALDARPQRPPYAAEAEDHHQQPFPQPPAQSSASSSQPPSEPSTLPSSSSIDSDSHPLQPTVSEETIPDPDLEALTALYLPISHLAEDYQASNDDPPPYSANGWIWPGEADPPHDVGQEHGNTDGAEE</sequence>
<evidence type="ECO:0000313" key="4">
    <source>
        <dbReference type="Proteomes" id="UP001172673"/>
    </source>
</evidence>
<reference evidence="3" key="1">
    <citation type="submission" date="2022-10" db="EMBL/GenBank/DDBJ databases">
        <title>Culturing micro-colonial fungi from biological soil crusts in the Mojave desert and describing Neophaeococcomyces mojavensis, and introducing the new genera and species Taxawa tesnikishii.</title>
        <authorList>
            <person name="Kurbessoian T."/>
            <person name="Stajich J.E."/>
        </authorList>
    </citation>
    <scope>NUCLEOTIDE SEQUENCE</scope>
    <source>
        <strain evidence="3">TK_41</strain>
    </source>
</reference>
<evidence type="ECO:0000259" key="2">
    <source>
        <dbReference type="Pfam" id="PF14420"/>
    </source>
</evidence>
<feature type="compositionally biased region" description="Basic and acidic residues" evidence="1">
    <location>
        <begin position="448"/>
        <end position="468"/>
    </location>
</feature>
<organism evidence="3 4">
    <name type="scientific">Cladophialophora chaetospira</name>
    <dbReference type="NCBI Taxonomy" id="386627"/>
    <lineage>
        <taxon>Eukaryota</taxon>
        <taxon>Fungi</taxon>
        <taxon>Dikarya</taxon>
        <taxon>Ascomycota</taxon>
        <taxon>Pezizomycotina</taxon>
        <taxon>Eurotiomycetes</taxon>
        <taxon>Chaetothyriomycetidae</taxon>
        <taxon>Chaetothyriales</taxon>
        <taxon>Herpotrichiellaceae</taxon>
        <taxon>Cladophialophora</taxon>
    </lineage>
</organism>
<feature type="region of interest" description="Disordered" evidence="1">
    <location>
        <begin position="487"/>
        <end position="575"/>
    </location>
</feature>
<dbReference type="AlphaFoldDB" id="A0AA38X6K2"/>
<name>A0AA38X6K2_9EURO</name>
<gene>
    <name evidence="3" type="ORF">H2200_007827</name>
</gene>
<dbReference type="Proteomes" id="UP001172673">
    <property type="component" value="Unassembled WGS sequence"/>
</dbReference>
<feature type="compositionally biased region" description="Basic and acidic residues" evidence="1">
    <location>
        <begin position="616"/>
        <end position="627"/>
    </location>
</feature>
<accession>A0AA38X6K2</accession>
<proteinExistence type="predicted"/>
<feature type="region of interest" description="Disordered" evidence="1">
    <location>
        <begin position="447"/>
        <end position="468"/>
    </location>
</feature>
<keyword evidence="4" id="KW-1185">Reference proteome</keyword>
<feature type="compositionally biased region" description="Low complexity" evidence="1">
    <location>
        <begin position="534"/>
        <end position="564"/>
    </location>
</feature>
<dbReference type="Pfam" id="PF14420">
    <property type="entry name" value="Clr5"/>
    <property type="match status" value="1"/>
</dbReference>
<feature type="region of interest" description="Disordered" evidence="1">
    <location>
        <begin position="142"/>
        <end position="166"/>
    </location>
</feature>
<dbReference type="InterPro" id="IPR025676">
    <property type="entry name" value="Clr5_dom"/>
</dbReference>
<protein>
    <recommendedName>
        <fullName evidence="2">Clr5 domain-containing protein</fullName>
    </recommendedName>
</protein>
<evidence type="ECO:0000256" key="1">
    <source>
        <dbReference type="SAM" id="MobiDB-lite"/>
    </source>
</evidence>
<dbReference type="EMBL" id="JAPDRK010000011">
    <property type="protein sequence ID" value="KAJ9607749.1"/>
    <property type="molecule type" value="Genomic_DNA"/>
</dbReference>
<comment type="caution">
    <text evidence="3">The sequence shown here is derived from an EMBL/GenBank/DDBJ whole genome shotgun (WGS) entry which is preliminary data.</text>
</comment>